<keyword evidence="20" id="KW-1185">Reference proteome</keyword>
<evidence type="ECO:0000256" key="1">
    <source>
        <dbReference type="ARBA" id="ARBA00001947"/>
    </source>
</evidence>
<evidence type="ECO:0000256" key="12">
    <source>
        <dbReference type="ARBA" id="ARBA00023136"/>
    </source>
</evidence>
<dbReference type="Pfam" id="PF04389">
    <property type="entry name" value="Peptidase_M28"/>
    <property type="match status" value="1"/>
</dbReference>
<evidence type="ECO:0000256" key="3">
    <source>
        <dbReference type="ARBA" id="ARBA00010918"/>
    </source>
</evidence>
<name>A0A8J6KCK6_ELECQ</name>
<keyword evidence="10 16" id="KW-1133">Transmembrane helix</keyword>
<evidence type="ECO:0000256" key="8">
    <source>
        <dbReference type="ARBA" id="ARBA00022824"/>
    </source>
</evidence>
<dbReference type="GO" id="GO:0046872">
    <property type="term" value="F:metal ion binding"/>
    <property type="evidence" value="ECO:0007669"/>
    <property type="project" value="UniProtKB-KW"/>
</dbReference>
<keyword evidence="9" id="KW-0862">Zinc</keyword>
<feature type="domain" description="Endoplasmic reticulum metallopeptidase 1/1-A TM" evidence="18">
    <location>
        <begin position="351"/>
        <end position="543"/>
    </location>
</feature>
<dbReference type="Gene3D" id="3.40.630.10">
    <property type="entry name" value="Zn peptidases"/>
    <property type="match status" value="2"/>
</dbReference>
<evidence type="ECO:0000259" key="17">
    <source>
        <dbReference type="Pfam" id="PF04389"/>
    </source>
</evidence>
<keyword evidence="7" id="KW-0378">Hydrolase</keyword>
<feature type="transmembrane region" description="Helical" evidence="16">
    <location>
        <begin position="484"/>
        <end position="506"/>
    </location>
</feature>
<dbReference type="Pfam" id="PF22249">
    <property type="entry name" value="ERMP1-TM"/>
    <property type="match status" value="1"/>
</dbReference>
<accession>A0A8J6KCK6</accession>
<dbReference type="InterPro" id="IPR007484">
    <property type="entry name" value="Peptidase_M28"/>
</dbReference>
<keyword evidence="8" id="KW-0256">Endoplasmic reticulum</keyword>
<gene>
    <name evidence="19" type="ORF">GDO78_006874</name>
</gene>
<protein>
    <recommendedName>
        <fullName evidence="14">Endoplasmic reticulum metallopeptidase 1</fullName>
    </recommendedName>
</protein>
<comment type="cofactor">
    <cofactor evidence="1">
        <name>Zn(2+)</name>
        <dbReference type="ChEBI" id="CHEBI:29105"/>
    </cofactor>
</comment>
<comment type="caution">
    <text evidence="19">The sequence shown here is derived from an EMBL/GenBank/DDBJ whole genome shotgun (WGS) entry which is preliminary data.</text>
</comment>
<evidence type="ECO:0000256" key="15">
    <source>
        <dbReference type="SAM" id="MobiDB-lite"/>
    </source>
</evidence>
<feature type="domain" description="Peptidase M28" evidence="17">
    <location>
        <begin position="162"/>
        <end position="233"/>
    </location>
</feature>
<keyword evidence="4" id="KW-0645">Protease</keyword>
<feature type="transmembrane region" description="Helical" evidence="16">
    <location>
        <begin position="317"/>
        <end position="337"/>
    </location>
</feature>
<keyword evidence="11" id="KW-0482">Metalloprotease</keyword>
<dbReference type="OrthoDB" id="76293at2759"/>
<feature type="compositionally biased region" description="Polar residues" evidence="15">
    <location>
        <begin position="17"/>
        <end position="26"/>
    </location>
</feature>
<evidence type="ECO:0000313" key="19">
    <source>
        <dbReference type="EMBL" id="KAG9486725.1"/>
    </source>
</evidence>
<feature type="transmembrane region" description="Helical" evidence="16">
    <location>
        <begin position="454"/>
        <end position="472"/>
    </location>
</feature>
<dbReference type="GO" id="GO:0006508">
    <property type="term" value="P:proteolysis"/>
    <property type="evidence" value="ECO:0007669"/>
    <property type="project" value="UniProtKB-KW"/>
</dbReference>
<feature type="region of interest" description="Disordered" evidence="15">
    <location>
        <begin position="1"/>
        <end position="43"/>
    </location>
</feature>
<evidence type="ECO:0000259" key="18">
    <source>
        <dbReference type="Pfam" id="PF22249"/>
    </source>
</evidence>
<keyword evidence="5 16" id="KW-0812">Transmembrane</keyword>
<evidence type="ECO:0000256" key="7">
    <source>
        <dbReference type="ARBA" id="ARBA00022801"/>
    </source>
</evidence>
<feature type="transmembrane region" description="Helical" evidence="16">
    <location>
        <begin position="392"/>
        <end position="410"/>
    </location>
</feature>
<evidence type="ECO:0000256" key="4">
    <source>
        <dbReference type="ARBA" id="ARBA00022670"/>
    </source>
</evidence>
<sequence>MERSGGAGLAVRRSRHNALSSGSASGHGNRREDNGGSDRKTRSRGLVFGAGVPAVLLLYVLGMRGLVHLSLRQLVTPGARSSGFNATTARVYLEHITAIDSRTVGSPANEILTVNYLFDKIKEIEKKSNKVHKVTVDIQRPTGSFSIDFLGGFTSYYDNITNIAVKLEPSRGAQHAVLANCHFDSVANTPGASDDAVSCAVMLEILSSLSSTSVPLKHAIIFLFNGAEENILQCIYCVYRISLLTGIDLAFIENGYIYHTKYDTADRIHMDSIQRAGDNILGVLRYLASSPLLADSSEFRHGNLIFFDVSGMFVFSYPARIGAIVNYVIAAVTLFYLSKKTIKYRRAGINYARDLMVGLFISVTSWISALVTVLILAVLVSHTGSSLSWYTHFYVAVCLYGAAAVAKIILMHTMAKTFYFGSMSRPYLGDLFFDVSLLSWGIPMMLLTQKGLCSAYFFAMWVIFPLVTKLFAEQESVHQGSSYRYIAVYLLGLFFPYLHTTYHVWAVFEMFTPIFGRSGTEIPPDVVMASFLVICSIILMTCFHTTRTIHNLDGDVVKRDSGIWINTFDYTGIAHLTPHIPELNDTVRAPCDAAPFCGFPWYFPVHLLIRKNWYIPAPPPPVSEDINFKLESKEETPWGAIRLNFEVKGPSHITVYIRPHETCLLSSWSLGDGIPISGSGGEHFIYYSHGLHAPAWKFWIEVKGSTGDHHGIVTVAAASHYFFGENQHSPELDSLLQRFPNWSFPSSWVSSYKQYMY</sequence>
<evidence type="ECO:0000256" key="13">
    <source>
        <dbReference type="ARBA" id="ARBA00023180"/>
    </source>
</evidence>
<keyword evidence="6" id="KW-0479">Metal-binding</keyword>
<dbReference type="EMBL" id="WNTK01000003">
    <property type="protein sequence ID" value="KAG9486725.1"/>
    <property type="molecule type" value="Genomic_DNA"/>
</dbReference>
<dbReference type="AlphaFoldDB" id="A0A8J6KCK6"/>
<dbReference type="SUPFAM" id="SSF53187">
    <property type="entry name" value="Zn-dependent exopeptidases"/>
    <property type="match status" value="1"/>
</dbReference>
<comment type="subcellular location">
    <subcellularLocation>
        <location evidence="2">Endoplasmic reticulum membrane</location>
        <topology evidence="2">Multi-pass membrane protein</topology>
    </subcellularLocation>
</comment>
<feature type="transmembrane region" description="Helical" evidence="16">
    <location>
        <begin position="46"/>
        <end position="67"/>
    </location>
</feature>
<feature type="transmembrane region" description="Helical" evidence="16">
    <location>
        <begin position="526"/>
        <end position="543"/>
    </location>
</feature>
<evidence type="ECO:0000313" key="20">
    <source>
        <dbReference type="Proteomes" id="UP000770717"/>
    </source>
</evidence>
<dbReference type="InterPro" id="IPR053974">
    <property type="entry name" value="ERMP1_1-A_TM"/>
</dbReference>
<dbReference type="GO" id="GO:0008235">
    <property type="term" value="F:metalloexopeptidase activity"/>
    <property type="evidence" value="ECO:0007669"/>
    <property type="project" value="InterPro"/>
</dbReference>
<dbReference type="Proteomes" id="UP000770717">
    <property type="component" value="Unassembled WGS sequence"/>
</dbReference>
<evidence type="ECO:0000256" key="2">
    <source>
        <dbReference type="ARBA" id="ARBA00004477"/>
    </source>
</evidence>
<evidence type="ECO:0000256" key="14">
    <source>
        <dbReference type="ARBA" id="ARBA00070956"/>
    </source>
</evidence>
<dbReference type="PANTHER" id="PTHR12147:SF22">
    <property type="entry name" value="ENDOPLASMIC RETICULUM METALLOPEPTIDASE 1"/>
    <property type="match status" value="1"/>
</dbReference>
<dbReference type="PANTHER" id="PTHR12147">
    <property type="entry name" value="METALLOPEPTIDASE M28 FAMILY MEMBER"/>
    <property type="match status" value="1"/>
</dbReference>
<evidence type="ECO:0000256" key="10">
    <source>
        <dbReference type="ARBA" id="ARBA00022989"/>
    </source>
</evidence>
<keyword evidence="12 16" id="KW-0472">Membrane</keyword>
<organism evidence="19 20">
    <name type="scientific">Eleutherodactylus coqui</name>
    <name type="common">Puerto Rican coqui</name>
    <dbReference type="NCBI Taxonomy" id="57060"/>
    <lineage>
        <taxon>Eukaryota</taxon>
        <taxon>Metazoa</taxon>
        <taxon>Chordata</taxon>
        <taxon>Craniata</taxon>
        <taxon>Vertebrata</taxon>
        <taxon>Euteleostomi</taxon>
        <taxon>Amphibia</taxon>
        <taxon>Batrachia</taxon>
        <taxon>Anura</taxon>
        <taxon>Neobatrachia</taxon>
        <taxon>Hyloidea</taxon>
        <taxon>Eleutherodactylidae</taxon>
        <taxon>Eleutherodactylinae</taxon>
        <taxon>Eleutherodactylus</taxon>
        <taxon>Eleutherodactylus</taxon>
    </lineage>
</organism>
<feature type="compositionally biased region" description="Basic and acidic residues" evidence="15">
    <location>
        <begin position="29"/>
        <end position="40"/>
    </location>
</feature>
<evidence type="ECO:0000256" key="11">
    <source>
        <dbReference type="ARBA" id="ARBA00023049"/>
    </source>
</evidence>
<evidence type="ECO:0000256" key="6">
    <source>
        <dbReference type="ARBA" id="ARBA00022723"/>
    </source>
</evidence>
<evidence type="ECO:0000256" key="16">
    <source>
        <dbReference type="SAM" id="Phobius"/>
    </source>
</evidence>
<comment type="similarity">
    <text evidence="3">Belongs to the peptidase M28 family.</text>
</comment>
<dbReference type="InterPro" id="IPR045175">
    <property type="entry name" value="M28_fam"/>
</dbReference>
<dbReference type="FunFam" id="3.40.630.10:FF:000008">
    <property type="entry name" value="Endoplasmic reticulum metallopeptidase 1"/>
    <property type="match status" value="1"/>
</dbReference>
<dbReference type="GO" id="GO:0005789">
    <property type="term" value="C:endoplasmic reticulum membrane"/>
    <property type="evidence" value="ECO:0007669"/>
    <property type="project" value="UniProtKB-SubCell"/>
</dbReference>
<proteinExistence type="inferred from homology"/>
<keyword evidence="13" id="KW-0325">Glycoprotein</keyword>
<feature type="transmembrane region" description="Helical" evidence="16">
    <location>
        <begin position="357"/>
        <end position="380"/>
    </location>
</feature>
<evidence type="ECO:0000256" key="5">
    <source>
        <dbReference type="ARBA" id="ARBA00022692"/>
    </source>
</evidence>
<reference evidence="19" key="1">
    <citation type="thesis" date="2020" institute="ProQuest LLC" country="789 East Eisenhower Parkway, Ann Arbor, MI, USA">
        <title>Comparative Genomics and Chromosome Evolution.</title>
        <authorList>
            <person name="Mudd A.B."/>
        </authorList>
    </citation>
    <scope>NUCLEOTIDE SEQUENCE</scope>
    <source>
        <strain evidence="19">HN-11 Male</strain>
        <tissue evidence="19">Kidney and liver</tissue>
    </source>
</reference>
<evidence type="ECO:0000256" key="9">
    <source>
        <dbReference type="ARBA" id="ARBA00022833"/>
    </source>
</evidence>